<sequence>MRNCREEDLDEVCAIEKRNFPSPNPRWWFERILFQKPGAFLVAVEGKDVLGFAVAVIEMNFRLWGFRFDKWSHLMDLAVREGRRREGIGTALIKGLANRVKGRGISCIKLEVRAQNIGARKFYRSLGFIKEDFVENYYSNGDNALKMRKDLPPGENTTS</sequence>
<name>A0A133VI68_9EURY</name>
<protein>
    <recommendedName>
        <fullName evidence="1">N-acetyltransferase domain-containing protein</fullName>
    </recommendedName>
</protein>
<dbReference type="InterPro" id="IPR000182">
    <property type="entry name" value="GNAT_dom"/>
</dbReference>
<proteinExistence type="predicted"/>
<dbReference type="Pfam" id="PF00583">
    <property type="entry name" value="Acetyltransf_1"/>
    <property type="match status" value="1"/>
</dbReference>
<organism evidence="2 3">
    <name type="scientific">candidate division MSBL1 archaeon SCGC-AAA382A20</name>
    <dbReference type="NCBI Taxonomy" id="1698280"/>
    <lineage>
        <taxon>Archaea</taxon>
        <taxon>Methanobacteriati</taxon>
        <taxon>Methanobacteriota</taxon>
        <taxon>candidate division MSBL1</taxon>
    </lineage>
</organism>
<dbReference type="GO" id="GO:0008080">
    <property type="term" value="F:N-acetyltransferase activity"/>
    <property type="evidence" value="ECO:0007669"/>
    <property type="project" value="InterPro"/>
</dbReference>
<comment type="caution">
    <text evidence="2">The sequence shown here is derived from an EMBL/GenBank/DDBJ whole genome shotgun (WGS) entry which is preliminary data.</text>
</comment>
<accession>A0A133VI68</accession>
<dbReference type="AlphaFoldDB" id="A0A133VI68"/>
<evidence type="ECO:0000313" key="3">
    <source>
        <dbReference type="Proteomes" id="UP000070263"/>
    </source>
</evidence>
<evidence type="ECO:0000313" key="2">
    <source>
        <dbReference type="EMBL" id="KXB06132.1"/>
    </source>
</evidence>
<evidence type="ECO:0000259" key="1">
    <source>
        <dbReference type="PROSITE" id="PS51186"/>
    </source>
</evidence>
<dbReference type="Gene3D" id="3.40.630.30">
    <property type="match status" value="1"/>
</dbReference>
<dbReference type="PANTHER" id="PTHR47542:SF2">
    <property type="entry name" value="ACYL-COA N-ACYLTRANSFERASES (NAT) SUPERFAMILY PROTEIN"/>
    <property type="match status" value="1"/>
</dbReference>
<dbReference type="PANTHER" id="PTHR47542">
    <property type="entry name" value="ACYL-COA N-ACYLTRANSFERASES (NAT) SUPERFAMILY PROTEIN"/>
    <property type="match status" value="1"/>
</dbReference>
<dbReference type="SUPFAM" id="SSF55729">
    <property type="entry name" value="Acyl-CoA N-acyltransferases (Nat)"/>
    <property type="match status" value="1"/>
</dbReference>
<keyword evidence="3" id="KW-1185">Reference proteome</keyword>
<dbReference type="CDD" id="cd04301">
    <property type="entry name" value="NAT_SF"/>
    <property type="match status" value="1"/>
</dbReference>
<dbReference type="InterPro" id="IPR016181">
    <property type="entry name" value="Acyl_CoA_acyltransferase"/>
</dbReference>
<dbReference type="EMBL" id="LHYE01000056">
    <property type="protein sequence ID" value="KXB06132.1"/>
    <property type="molecule type" value="Genomic_DNA"/>
</dbReference>
<reference evidence="2 3" key="1">
    <citation type="journal article" date="2016" name="Sci. Rep.">
        <title>Metabolic traits of an uncultured archaeal lineage -MSBL1- from brine pools of the Red Sea.</title>
        <authorList>
            <person name="Mwirichia R."/>
            <person name="Alam I."/>
            <person name="Rashid M."/>
            <person name="Vinu M."/>
            <person name="Ba-Alawi W."/>
            <person name="Anthony Kamau A."/>
            <person name="Kamanda Ngugi D."/>
            <person name="Goker M."/>
            <person name="Klenk H.P."/>
            <person name="Bajic V."/>
            <person name="Stingl U."/>
        </authorList>
    </citation>
    <scope>NUCLEOTIDE SEQUENCE [LARGE SCALE GENOMIC DNA]</scope>
    <source>
        <strain evidence="2">SCGC-AAA382A20</strain>
    </source>
</reference>
<feature type="domain" description="N-acetyltransferase" evidence="1">
    <location>
        <begin position="1"/>
        <end position="152"/>
    </location>
</feature>
<dbReference type="Proteomes" id="UP000070263">
    <property type="component" value="Unassembled WGS sequence"/>
</dbReference>
<dbReference type="InterPro" id="IPR006464">
    <property type="entry name" value="AcTrfase_RimI/Ard1"/>
</dbReference>
<dbReference type="NCBIfam" id="TIGR01575">
    <property type="entry name" value="rimI"/>
    <property type="match status" value="1"/>
</dbReference>
<gene>
    <name evidence="2" type="ORF">AKJ51_04160</name>
</gene>
<dbReference type="PROSITE" id="PS51186">
    <property type="entry name" value="GNAT"/>
    <property type="match status" value="1"/>
</dbReference>